<dbReference type="SUPFAM" id="SSF81296">
    <property type="entry name" value="E set domains"/>
    <property type="match status" value="1"/>
</dbReference>
<keyword evidence="3" id="KW-1185">Reference proteome</keyword>
<dbReference type="EMBL" id="CAICTM010000899">
    <property type="protein sequence ID" value="CAB9518038.1"/>
    <property type="molecule type" value="Genomic_DNA"/>
</dbReference>
<dbReference type="PANTHER" id="PTHR11188:SF17">
    <property type="entry name" value="FI21816P1"/>
    <property type="match status" value="1"/>
</dbReference>
<dbReference type="GO" id="GO:0015031">
    <property type="term" value="P:protein transport"/>
    <property type="evidence" value="ECO:0007669"/>
    <property type="project" value="TreeGrafter"/>
</dbReference>
<dbReference type="Gene3D" id="2.60.40.640">
    <property type="match status" value="1"/>
</dbReference>
<organism evidence="2 3">
    <name type="scientific">Seminavis robusta</name>
    <dbReference type="NCBI Taxonomy" id="568900"/>
    <lineage>
        <taxon>Eukaryota</taxon>
        <taxon>Sar</taxon>
        <taxon>Stramenopiles</taxon>
        <taxon>Ochrophyta</taxon>
        <taxon>Bacillariophyta</taxon>
        <taxon>Bacillariophyceae</taxon>
        <taxon>Bacillariophycidae</taxon>
        <taxon>Naviculales</taxon>
        <taxon>Naviculaceae</taxon>
        <taxon>Seminavis</taxon>
    </lineage>
</organism>
<comment type="caution">
    <text evidence="2">The sequence shown here is derived from an EMBL/GenBank/DDBJ whole genome shotgun (WGS) entry which is preliminary data.</text>
</comment>
<proteinExistence type="predicted"/>
<reference evidence="2" key="1">
    <citation type="submission" date="2020-06" db="EMBL/GenBank/DDBJ databases">
        <authorList>
            <consortium name="Plant Systems Biology data submission"/>
        </authorList>
    </citation>
    <scope>NUCLEOTIDE SEQUENCE</scope>
    <source>
        <strain evidence="2">D6</strain>
    </source>
</reference>
<feature type="domain" description="Arrestin-like N-terminal" evidence="1">
    <location>
        <begin position="4"/>
        <end position="129"/>
    </location>
</feature>
<evidence type="ECO:0000313" key="2">
    <source>
        <dbReference type="EMBL" id="CAB9518038.1"/>
    </source>
</evidence>
<gene>
    <name evidence="2" type="ORF">SEMRO_901_G218020.2</name>
</gene>
<dbReference type="InterPro" id="IPR011021">
    <property type="entry name" value="Arrestin-like_N"/>
</dbReference>
<dbReference type="OrthoDB" id="46975at2759"/>
<accession>A0A9N8HPG8</accession>
<name>A0A9N8HPG8_9STRA</name>
<dbReference type="InterPro" id="IPR014752">
    <property type="entry name" value="Arrestin-like_C"/>
</dbReference>
<dbReference type="Proteomes" id="UP001153069">
    <property type="component" value="Unassembled WGS sequence"/>
</dbReference>
<dbReference type="GO" id="GO:0005737">
    <property type="term" value="C:cytoplasm"/>
    <property type="evidence" value="ECO:0007669"/>
    <property type="project" value="TreeGrafter"/>
</dbReference>
<dbReference type="Pfam" id="PF00339">
    <property type="entry name" value="Arrestin_N"/>
    <property type="match status" value="1"/>
</dbReference>
<dbReference type="PANTHER" id="PTHR11188">
    <property type="entry name" value="ARRESTIN DOMAIN CONTAINING PROTEIN"/>
    <property type="match status" value="1"/>
</dbReference>
<dbReference type="AlphaFoldDB" id="A0A9N8HPG8"/>
<dbReference type="InterPro" id="IPR014756">
    <property type="entry name" value="Ig_E-set"/>
</dbReference>
<protein>
    <recommendedName>
        <fullName evidence="1">Arrestin-like N-terminal domain-containing protein</fullName>
    </recommendedName>
</protein>
<dbReference type="InterPro" id="IPR050357">
    <property type="entry name" value="Arrestin_domain-protein"/>
</dbReference>
<evidence type="ECO:0000313" key="3">
    <source>
        <dbReference type="Proteomes" id="UP001153069"/>
    </source>
</evidence>
<evidence type="ECO:0000259" key="1">
    <source>
        <dbReference type="Pfam" id="PF00339"/>
    </source>
</evidence>
<sequence>MDISFQVDQSANTALVGGSLSGNVILKASKQIRADKISLYFKGKEYTTVRHDHHFATDQHQFLRLDLEIPNERSIIVEKTVEPGTYEIPFSFQIPVTVPPSMEVKQRRGLHSESAKIGYFLRAIVGGSGIIKDYDSKCEIKVVSPPTVSPRETVVPHVEQPMVHPVGHSGSLGLKHDAGEITCGVKVLDTELVSGQEPQMILSIINDSTLAIKAIQLDLQQVVAWWAASNNPLHGPAQKPFHSASATQTLTTKTIHLNKEDAFTKPNSNTVKLRLQDPSRPQANHQQILQEISNGDTTAKHITLPPVPDLSLTTFQGQKIGVVHQISITLQTDASCLCLVQVVPVKIR</sequence>